<proteinExistence type="predicted"/>
<evidence type="ECO:0000313" key="1">
    <source>
        <dbReference type="EMBL" id="OGD88640.1"/>
    </source>
</evidence>
<organism evidence="1 2">
    <name type="scientific">Candidatus Curtissbacteria bacterium RIFCSPHIGHO2_02_FULL_40_16b</name>
    <dbReference type="NCBI Taxonomy" id="1797714"/>
    <lineage>
        <taxon>Bacteria</taxon>
        <taxon>Candidatus Curtissiibacteriota</taxon>
    </lineage>
</organism>
<dbReference type="AlphaFoldDB" id="A0A1F5G9W6"/>
<evidence type="ECO:0000313" key="2">
    <source>
        <dbReference type="Proteomes" id="UP000177369"/>
    </source>
</evidence>
<protein>
    <submittedName>
        <fullName evidence="1">Uncharacterized protein</fullName>
    </submittedName>
</protein>
<dbReference type="Proteomes" id="UP000177369">
    <property type="component" value="Unassembled WGS sequence"/>
</dbReference>
<reference evidence="1 2" key="1">
    <citation type="journal article" date="2016" name="Nat. Commun.">
        <title>Thousands of microbial genomes shed light on interconnected biogeochemical processes in an aquifer system.</title>
        <authorList>
            <person name="Anantharaman K."/>
            <person name="Brown C.T."/>
            <person name="Hug L.A."/>
            <person name="Sharon I."/>
            <person name="Castelle C.J."/>
            <person name="Probst A.J."/>
            <person name="Thomas B.C."/>
            <person name="Singh A."/>
            <person name="Wilkins M.J."/>
            <person name="Karaoz U."/>
            <person name="Brodie E.L."/>
            <person name="Williams K.H."/>
            <person name="Hubbard S.S."/>
            <person name="Banfield J.F."/>
        </authorList>
    </citation>
    <scope>NUCLEOTIDE SEQUENCE [LARGE SCALE GENOMIC DNA]</scope>
</reference>
<name>A0A1F5G9W6_9BACT</name>
<accession>A0A1F5G9W6</accession>
<sequence>MGLPYLKVQPEEAIQTLDECIVRGYQIKDQITQAYYSDKTQAEQKIPEWQKMANDWANDTIKKLGEVFVSQKELYNFRDAEPPFGATSENVHYVGIVSRLKARVDKLNEYDSYIHNQFNVKVEVVGRDKIVQVGDSAKVEIKN</sequence>
<dbReference type="STRING" id="1797714.A3D04_00215"/>
<comment type="caution">
    <text evidence="1">The sequence shown here is derived from an EMBL/GenBank/DDBJ whole genome shotgun (WGS) entry which is preliminary data.</text>
</comment>
<dbReference type="EMBL" id="MFBD01000021">
    <property type="protein sequence ID" value="OGD88640.1"/>
    <property type="molecule type" value="Genomic_DNA"/>
</dbReference>
<gene>
    <name evidence="1" type="ORF">A3D04_00215</name>
</gene>